<feature type="domain" description="DUF6604" evidence="2">
    <location>
        <begin position="66"/>
        <end position="317"/>
    </location>
</feature>
<accession>A0A6A5YFQ2</accession>
<organism evidence="3 4">
    <name type="scientific">Lophiotrema nucula</name>
    <dbReference type="NCBI Taxonomy" id="690887"/>
    <lineage>
        <taxon>Eukaryota</taxon>
        <taxon>Fungi</taxon>
        <taxon>Dikarya</taxon>
        <taxon>Ascomycota</taxon>
        <taxon>Pezizomycotina</taxon>
        <taxon>Dothideomycetes</taxon>
        <taxon>Pleosporomycetidae</taxon>
        <taxon>Pleosporales</taxon>
        <taxon>Lophiotremataceae</taxon>
        <taxon>Lophiotrema</taxon>
    </lineage>
</organism>
<dbReference type="InterPro" id="IPR046539">
    <property type="entry name" value="DUF6604"/>
</dbReference>
<proteinExistence type="predicted"/>
<dbReference type="OrthoDB" id="3695672at2759"/>
<evidence type="ECO:0000256" key="1">
    <source>
        <dbReference type="SAM" id="MobiDB-lite"/>
    </source>
</evidence>
<dbReference type="Proteomes" id="UP000799770">
    <property type="component" value="Unassembled WGS sequence"/>
</dbReference>
<feature type="compositionally biased region" description="Basic residues" evidence="1">
    <location>
        <begin position="101"/>
        <end position="111"/>
    </location>
</feature>
<protein>
    <recommendedName>
        <fullName evidence="2">DUF6604 domain-containing protein</fullName>
    </recommendedName>
</protein>
<name>A0A6A5YFQ2_9PLEO</name>
<dbReference type="EMBL" id="ML977372">
    <property type="protein sequence ID" value="KAF2105763.1"/>
    <property type="molecule type" value="Genomic_DNA"/>
</dbReference>
<dbReference type="PANTHER" id="PTHR38795:SF1">
    <property type="entry name" value="DUF6604 DOMAIN-CONTAINING PROTEIN"/>
    <property type="match status" value="1"/>
</dbReference>
<keyword evidence="4" id="KW-1185">Reference proteome</keyword>
<feature type="region of interest" description="Disordered" evidence="1">
    <location>
        <begin position="90"/>
        <end position="123"/>
    </location>
</feature>
<evidence type="ECO:0000313" key="4">
    <source>
        <dbReference type="Proteomes" id="UP000799770"/>
    </source>
</evidence>
<feature type="region of interest" description="Disordered" evidence="1">
    <location>
        <begin position="911"/>
        <end position="946"/>
    </location>
</feature>
<sequence length="1115" mass="127407">MTIRDRQRVPLKEVAGRRLARVLFVPSLFDSRCPHERPCSFTNTARDEHPHVDEVLGKQNLSSTYRKYKKDTEYIAGWLAHTAKQCGYEVETAQPEQQPSGRKKGKARKAAKPTPSTKDAPPPNFIIRVADFRAMAEAIASFKPRVDVPGALEYVFNRAIEARRKVWTWWEASHSGSDSNKRHSHFIGILEAALDILKPLIPRESRINTDDLEHLNLRNRFDGLAVEETDPYDDLIPEVKQSRLPKVAPVSIEQDEEGLEEEFFFAIESFLKELEEVRLFIFGEWIDYKESGAGLTRAAILANTAVDLVRSAENQFEQMLFRPKKYPAKDFPVWTLPALLFYHVHENFHDKPPNLFVNPSMRMVPENVLHDCDQQRYCMFDVYGALKVYTHLVETKIFNTFEAVTPQKLPHLSTMTYFALEWAQIAHVATSGGGLTFGMDEMMRGIKHMLVTKEVNIWVTFAMQLHIDISAGALGHDKEVSMPFNEYKAFVQETMRMWEGLEKGARPFLDHKRASHTVAELTTRTNNVITHHRRIALEDAWGYRTQKMKTHEVIGKTLDERDWVMKMSPWRCGLLKYELELQLHHAATGIEYLTADIMMLCWLYVVGSRILYPDAPRWPDMEFMLQRQDPDHLFHGGLPKTLAEAGKKLDLARGESALNHASNRRNNKVAVNQKNFRRFKDPSVLARPFIDRIGHEPESTADAHKWASRLASLMCDPSSQKTLDRQENLPIGTYDTSAFLKSLELQRKPKPLLTELRYWLLADSIDEQFNWWSMSQTCIRLWNKIIPALKEDPLLRDHHSCFKRPDLTVIRVIESAFMTEQLNLPSPTFMKVWTIIQDFFIEPRADANGDKYWGGDTELVGLIERWGQLAVPFANPGSINFMNLYANWDEGELKESRFGQAVWSAMHNMQRKNAGEEQAGTDSEEDEIETDEEDDNEDTSSIASDESSFSATAITLDLNKIGASSSNNVMFVNNQGKMISGPRDKLIIGPNNSFGFAPTPDTTYSRHNKCVELSRITKSKSTPKNFTHEAKPFSQVKPALEDEGEKVEGCECGHSNFAMSSRPISTMAPLAKAKDGFEHRCMGKIFKGVEVRRPGQRSNGVKVEKIRIPMKKDKD</sequence>
<reference evidence="3" key="1">
    <citation type="journal article" date="2020" name="Stud. Mycol.">
        <title>101 Dothideomycetes genomes: a test case for predicting lifestyles and emergence of pathogens.</title>
        <authorList>
            <person name="Haridas S."/>
            <person name="Albert R."/>
            <person name="Binder M."/>
            <person name="Bloem J."/>
            <person name="Labutti K."/>
            <person name="Salamov A."/>
            <person name="Andreopoulos B."/>
            <person name="Baker S."/>
            <person name="Barry K."/>
            <person name="Bills G."/>
            <person name="Bluhm B."/>
            <person name="Cannon C."/>
            <person name="Castanera R."/>
            <person name="Culley D."/>
            <person name="Daum C."/>
            <person name="Ezra D."/>
            <person name="Gonzalez J."/>
            <person name="Henrissat B."/>
            <person name="Kuo A."/>
            <person name="Liang C."/>
            <person name="Lipzen A."/>
            <person name="Lutzoni F."/>
            <person name="Magnuson J."/>
            <person name="Mondo S."/>
            <person name="Nolan M."/>
            <person name="Ohm R."/>
            <person name="Pangilinan J."/>
            <person name="Park H.-J."/>
            <person name="Ramirez L."/>
            <person name="Alfaro M."/>
            <person name="Sun H."/>
            <person name="Tritt A."/>
            <person name="Yoshinaga Y."/>
            <person name="Zwiers L.-H."/>
            <person name="Turgeon B."/>
            <person name="Goodwin S."/>
            <person name="Spatafora J."/>
            <person name="Crous P."/>
            <person name="Grigoriev I."/>
        </authorList>
    </citation>
    <scope>NUCLEOTIDE SEQUENCE</scope>
    <source>
        <strain evidence="3">CBS 627.86</strain>
    </source>
</reference>
<evidence type="ECO:0000313" key="3">
    <source>
        <dbReference type="EMBL" id="KAF2105763.1"/>
    </source>
</evidence>
<dbReference type="PANTHER" id="PTHR38795">
    <property type="entry name" value="DUF6604 DOMAIN-CONTAINING PROTEIN"/>
    <property type="match status" value="1"/>
</dbReference>
<evidence type="ECO:0000259" key="2">
    <source>
        <dbReference type="Pfam" id="PF20253"/>
    </source>
</evidence>
<feature type="compositionally biased region" description="Acidic residues" evidence="1">
    <location>
        <begin position="922"/>
        <end position="938"/>
    </location>
</feature>
<dbReference type="AlphaFoldDB" id="A0A6A5YFQ2"/>
<gene>
    <name evidence="3" type="ORF">BDV96DRAFT_655337</name>
</gene>
<dbReference type="Pfam" id="PF20253">
    <property type="entry name" value="DUF6604"/>
    <property type="match status" value="1"/>
</dbReference>